<comment type="caution">
    <text evidence="1">The sequence shown here is derived from an EMBL/GenBank/DDBJ whole genome shotgun (WGS) entry which is preliminary data.</text>
</comment>
<organism evidence="1 2">
    <name type="scientific">Pistacia atlantica</name>
    <dbReference type="NCBI Taxonomy" id="434234"/>
    <lineage>
        <taxon>Eukaryota</taxon>
        <taxon>Viridiplantae</taxon>
        <taxon>Streptophyta</taxon>
        <taxon>Embryophyta</taxon>
        <taxon>Tracheophyta</taxon>
        <taxon>Spermatophyta</taxon>
        <taxon>Magnoliopsida</taxon>
        <taxon>eudicotyledons</taxon>
        <taxon>Gunneridae</taxon>
        <taxon>Pentapetalae</taxon>
        <taxon>rosids</taxon>
        <taxon>malvids</taxon>
        <taxon>Sapindales</taxon>
        <taxon>Anacardiaceae</taxon>
        <taxon>Pistacia</taxon>
    </lineage>
</organism>
<evidence type="ECO:0000313" key="2">
    <source>
        <dbReference type="Proteomes" id="UP001164250"/>
    </source>
</evidence>
<dbReference type="Proteomes" id="UP001164250">
    <property type="component" value="Chromosome 2"/>
</dbReference>
<keyword evidence="2" id="KW-1185">Reference proteome</keyword>
<proteinExistence type="predicted"/>
<accession>A0ACC1C155</accession>
<dbReference type="EMBL" id="CM047898">
    <property type="protein sequence ID" value="KAJ0105788.1"/>
    <property type="molecule type" value="Genomic_DNA"/>
</dbReference>
<gene>
    <name evidence="1" type="ORF">Patl1_18154</name>
</gene>
<sequence length="452" mass="51911">MALGYLFDQWRKNLYTTLFFPILYSLLFLIISLLYYFVKLNRSLKQLNLPPSPPKLPIIGNLHQLGTLPHRSLQNLSQKHGSLMLLHFGSAPTLIVSSAETARELLKTHDAVLIERPRTRAARVLFNGCSDIAFSPYGDYWREVKRICVLKLLSKRRVLEFHSEMEEEVADMVGKIRVSCLNGASINFREMLVTVSSNIISRSVLGQIYLGEESNKSFGELSRKAMDLIGAFCFEDMIPALGWMDVLTGLVANLKRTSKELDNFLDQVIEERQVLSIEDREDHYKKALVDILLHLQQDDDMLDFNLTRQNIKAILLDMFTGGTDTISATIEWAMAELIKNHSLMKKAQGEVRRYIKFIIKETLRLHAPALIFRETSASIKMNGYDIPPKTRVLINTWAIQRDPKLWDRAEEFLPERFENDQVDYFGGQDFQFIAFGSGKKELPRNIICNCRS</sequence>
<reference evidence="2" key="1">
    <citation type="journal article" date="2023" name="G3 (Bethesda)">
        <title>Genome assembly and association tests identify interacting loci associated with vigor, precocity, and sex in interspecific pistachio rootstocks.</title>
        <authorList>
            <person name="Palmer W."/>
            <person name="Jacygrad E."/>
            <person name="Sagayaradj S."/>
            <person name="Cavanaugh K."/>
            <person name="Han R."/>
            <person name="Bertier L."/>
            <person name="Beede B."/>
            <person name="Kafkas S."/>
            <person name="Golino D."/>
            <person name="Preece J."/>
            <person name="Michelmore R."/>
        </authorList>
    </citation>
    <scope>NUCLEOTIDE SEQUENCE [LARGE SCALE GENOMIC DNA]</scope>
</reference>
<protein>
    <submittedName>
        <fullName evidence="1">Uncharacterized protein</fullName>
    </submittedName>
</protein>
<evidence type="ECO:0000313" key="1">
    <source>
        <dbReference type="EMBL" id="KAJ0105788.1"/>
    </source>
</evidence>
<name>A0ACC1C155_9ROSI</name>